<comment type="similarity">
    <text evidence="8">Belongs to the two pore domain potassium channel (TC 1.A.1.8) family.</text>
</comment>
<evidence type="ECO:0000256" key="2">
    <source>
        <dbReference type="ARBA" id="ARBA00022448"/>
    </source>
</evidence>
<dbReference type="RefSeq" id="XP_006812256.1">
    <property type="nucleotide sequence ID" value="XM_006812193.1"/>
</dbReference>
<keyword evidence="4 10" id="KW-1133">Transmembrane helix</keyword>
<keyword evidence="7 8" id="KW-0407">Ion channel</keyword>
<keyword evidence="2 8" id="KW-0813">Transport</keyword>
<gene>
    <name evidence="13" type="primary">LOC102806306</name>
</gene>
<feature type="compositionally biased region" description="Polar residues" evidence="9">
    <location>
        <begin position="289"/>
        <end position="313"/>
    </location>
</feature>
<keyword evidence="12" id="KW-1185">Reference proteome</keyword>
<dbReference type="SUPFAM" id="SSF81324">
    <property type="entry name" value="Voltage-gated potassium channels"/>
    <property type="match status" value="2"/>
</dbReference>
<feature type="transmembrane region" description="Helical" evidence="10">
    <location>
        <begin position="142"/>
        <end position="163"/>
    </location>
</feature>
<feature type="transmembrane region" description="Helical" evidence="10">
    <location>
        <begin position="536"/>
        <end position="555"/>
    </location>
</feature>
<feature type="region of interest" description="Disordered" evidence="9">
    <location>
        <begin position="331"/>
        <end position="351"/>
    </location>
</feature>
<evidence type="ECO:0000313" key="13">
    <source>
        <dbReference type="RefSeq" id="XP_006812256.1"/>
    </source>
</evidence>
<dbReference type="InterPro" id="IPR013099">
    <property type="entry name" value="K_chnl_dom"/>
</dbReference>
<feature type="compositionally biased region" description="Polar residues" evidence="9">
    <location>
        <begin position="423"/>
        <end position="432"/>
    </location>
</feature>
<accession>A0ABM0LWW5</accession>
<feature type="domain" description="Potassium channel" evidence="11">
    <location>
        <begin position="513"/>
        <end position="587"/>
    </location>
</feature>
<protein>
    <submittedName>
        <fullName evidence="13">Uncoordinated protein 58-like</fullName>
    </submittedName>
</protein>
<dbReference type="GeneID" id="102806306"/>
<keyword evidence="5 8" id="KW-0406">Ion transport</keyword>
<dbReference type="PRINTS" id="PR01333">
    <property type="entry name" value="2POREKCHANEL"/>
</dbReference>
<dbReference type="InterPro" id="IPR003280">
    <property type="entry name" value="2pore_dom_K_chnl"/>
</dbReference>
<dbReference type="Gene3D" id="1.10.287.70">
    <property type="match status" value="2"/>
</dbReference>
<dbReference type="Proteomes" id="UP000694865">
    <property type="component" value="Unplaced"/>
</dbReference>
<feature type="region of interest" description="Disordered" evidence="9">
    <location>
        <begin position="419"/>
        <end position="439"/>
    </location>
</feature>
<dbReference type="PANTHER" id="PTHR11003">
    <property type="entry name" value="POTASSIUM CHANNEL, SUBFAMILY K"/>
    <property type="match status" value="1"/>
</dbReference>
<evidence type="ECO:0000256" key="7">
    <source>
        <dbReference type="ARBA" id="ARBA00023303"/>
    </source>
</evidence>
<name>A0ABM0LWW5_SACKO</name>
<evidence type="ECO:0000256" key="9">
    <source>
        <dbReference type="SAM" id="MobiDB-lite"/>
    </source>
</evidence>
<feature type="domain" description="Potassium channel" evidence="11">
    <location>
        <begin position="141"/>
        <end position="197"/>
    </location>
</feature>
<evidence type="ECO:0000313" key="12">
    <source>
        <dbReference type="Proteomes" id="UP000694865"/>
    </source>
</evidence>
<dbReference type="Pfam" id="PF07885">
    <property type="entry name" value="Ion_trans_2"/>
    <property type="match status" value="2"/>
</dbReference>
<feature type="transmembrane region" description="Helical" evidence="10">
    <location>
        <begin position="175"/>
        <end position="197"/>
    </location>
</feature>
<evidence type="ECO:0000256" key="6">
    <source>
        <dbReference type="ARBA" id="ARBA00023136"/>
    </source>
</evidence>
<evidence type="ECO:0000256" key="4">
    <source>
        <dbReference type="ARBA" id="ARBA00022989"/>
    </source>
</evidence>
<reference evidence="13" key="1">
    <citation type="submission" date="2025-08" db="UniProtKB">
        <authorList>
            <consortium name="RefSeq"/>
        </authorList>
    </citation>
    <scope>IDENTIFICATION</scope>
    <source>
        <tissue evidence="13">Testes</tissue>
    </source>
</reference>
<keyword evidence="3 8" id="KW-0812">Transmembrane</keyword>
<evidence type="ECO:0000256" key="8">
    <source>
        <dbReference type="RuleBase" id="RU003857"/>
    </source>
</evidence>
<evidence type="ECO:0000259" key="11">
    <source>
        <dbReference type="Pfam" id="PF07885"/>
    </source>
</evidence>
<proteinExistence type="inferred from homology"/>
<evidence type="ECO:0000256" key="1">
    <source>
        <dbReference type="ARBA" id="ARBA00004141"/>
    </source>
</evidence>
<feature type="transmembrane region" description="Helical" evidence="10">
    <location>
        <begin position="561"/>
        <end position="583"/>
    </location>
</feature>
<feature type="region of interest" description="Disordered" evidence="9">
    <location>
        <begin position="253"/>
        <end position="313"/>
    </location>
</feature>
<sequence length="631" mass="72104">MKPSDEHRPTNLMRAKERRQSIRVLITDQFVEPEKKRRLKNTCRTINKFFFSHLGLLLLLVVYLLAGAQTFHMLESEAAQSEKSVLSETRKTMLEILWNETSSGYEEWKKQADIWTDKFKHDVAHNENHGLEATGLPIESHWTILGSMIVCVTIITTIGYGHVTPETIGGRIFCMFYALVGVPLCFVVLADIGKLLARSLKSVCMKVDVYLSNKSADRRRRSSKIRNSSKHLDVSRLAYYGVCDEEREAINCKKKKRSKPMSESRRKSNVNGGNINRLRTARSKVGMRLNNSTWDSSTDMLTQTTPDITRSPLCNNIQPVVEEIDEVDGGHFEENIPSSTEPSPASEDDDVSVNVKIPRELLNKLRLDLTNGHNETGYGRRDENGELLINEVILDLLRQHHPVKHKHKPLSYSLSCRERGSRKSSIATNQRRYSAPENRRRVGFSSAISQSVNDRHNSTWKSELCSNAYNVESPRSSLASDFKFEEKDDENKKREEENKDYEVPIIIVVLLLTLNNFAGALFFYKWQENWTFFQAFYFTFISLTTIGFGDIIPVFGGHPSVLIATAIFLLFGLSLVSMTIALAQERFLKQAQKVANTIGVAKRTIKRRQTIRRTRRQARRNTLMYGIDGNF</sequence>
<keyword evidence="6 10" id="KW-0472">Membrane</keyword>
<evidence type="ECO:0000256" key="10">
    <source>
        <dbReference type="SAM" id="Phobius"/>
    </source>
</evidence>
<organism evidence="12 13">
    <name type="scientific">Saccoglossus kowalevskii</name>
    <name type="common">Acorn worm</name>
    <dbReference type="NCBI Taxonomy" id="10224"/>
    <lineage>
        <taxon>Eukaryota</taxon>
        <taxon>Metazoa</taxon>
        <taxon>Hemichordata</taxon>
        <taxon>Enteropneusta</taxon>
        <taxon>Harrimaniidae</taxon>
        <taxon>Saccoglossus</taxon>
    </lineage>
</organism>
<feature type="transmembrane region" description="Helical" evidence="10">
    <location>
        <begin position="45"/>
        <end position="66"/>
    </location>
</feature>
<dbReference type="PANTHER" id="PTHR11003:SF334">
    <property type="entry name" value="FI03418P"/>
    <property type="match status" value="1"/>
</dbReference>
<feature type="transmembrane region" description="Helical" evidence="10">
    <location>
        <begin position="503"/>
        <end position="524"/>
    </location>
</feature>
<evidence type="ECO:0000256" key="5">
    <source>
        <dbReference type="ARBA" id="ARBA00023065"/>
    </source>
</evidence>
<comment type="subcellular location">
    <subcellularLocation>
        <location evidence="1">Membrane</location>
        <topology evidence="1">Multi-pass membrane protein</topology>
    </subcellularLocation>
</comment>
<evidence type="ECO:0000256" key="3">
    <source>
        <dbReference type="ARBA" id="ARBA00022692"/>
    </source>
</evidence>